<dbReference type="OrthoDB" id="10042665at2759"/>
<dbReference type="AlphaFoldDB" id="A0A6A6EWL2"/>
<dbReference type="PANTHER" id="PTHR46411:SF2">
    <property type="entry name" value="AAA+ ATPASE DOMAIN-CONTAINING PROTEIN"/>
    <property type="match status" value="1"/>
</dbReference>
<proteinExistence type="predicted"/>
<sequence length="260" mass="30076">MINMKTYWTMDPDKKIQRDDLGKSAMRNDVPPEGQLVLLLPAKIPGNLFVERIPLIRWNKKALGRLELKPHKKNMIKALVIIPLYRVTSGDIGTDADEVEKYLDKADVFFEERTATDLQRNTLVSIFLRVLEYYEGILILTTNRVGTFDEVFKSRIKPAMHYPALNHQSRRATWRSLIYHAKGSPDVDLDELEGKFDDSAREALDGRQITYTYTTARGLAQYRKQKLSASHIDHAIEVAKEFEEYVTKIHGQPDEEWARK</sequence>
<evidence type="ECO:0000313" key="1">
    <source>
        <dbReference type="EMBL" id="KAF2195169.1"/>
    </source>
</evidence>
<gene>
    <name evidence="1" type="ORF">K469DRAFT_722458</name>
</gene>
<evidence type="ECO:0008006" key="3">
    <source>
        <dbReference type="Google" id="ProtNLM"/>
    </source>
</evidence>
<protein>
    <recommendedName>
        <fullName evidence="3">ATPase AAA-type core domain-containing protein</fullName>
    </recommendedName>
</protein>
<keyword evidence="2" id="KW-1185">Reference proteome</keyword>
<accession>A0A6A6EWL2</accession>
<name>A0A6A6EWL2_9PEZI</name>
<dbReference type="SUPFAM" id="SSF52540">
    <property type="entry name" value="P-loop containing nucleoside triphosphate hydrolases"/>
    <property type="match status" value="1"/>
</dbReference>
<dbReference type="PANTHER" id="PTHR46411">
    <property type="entry name" value="FAMILY ATPASE, PUTATIVE-RELATED"/>
    <property type="match status" value="1"/>
</dbReference>
<dbReference type="Gene3D" id="3.40.50.300">
    <property type="entry name" value="P-loop containing nucleotide triphosphate hydrolases"/>
    <property type="match status" value="1"/>
</dbReference>
<organism evidence="1 2">
    <name type="scientific">Zopfia rhizophila CBS 207.26</name>
    <dbReference type="NCBI Taxonomy" id="1314779"/>
    <lineage>
        <taxon>Eukaryota</taxon>
        <taxon>Fungi</taxon>
        <taxon>Dikarya</taxon>
        <taxon>Ascomycota</taxon>
        <taxon>Pezizomycotina</taxon>
        <taxon>Dothideomycetes</taxon>
        <taxon>Dothideomycetes incertae sedis</taxon>
        <taxon>Zopfiaceae</taxon>
        <taxon>Zopfia</taxon>
    </lineage>
</organism>
<reference evidence="1" key="1">
    <citation type="journal article" date="2020" name="Stud. Mycol.">
        <title>101 Dothideomycetes genomes: a test case for predicting lifestyles and emergence of pathogens.</title>
        <authorList>
            <person name="Haridas S."/>
            <person name="Albert R."/>
            <person name="Binder M."/>
            <person name="Bloem J."/>
            <person name="Labutti K."/>
            <person name="Salamov A."/>
            <person name="Andreopoulos B."/>
            <person name="Baker S."/>
            <person name="Barry K."/>
            <person name="Bills G."/>
            <person name="Bluhm B."/>
            <person name="Cannon C."/>
            <person name="Castanera R."/>
            <person name="Culley D."/>
            <person name="Daum C."/>
            <person name="Ezra D."/>
            <person name="Gonzalez J."/>
            <person name="Henrissat B."/>
            <person name="Kuo A."/>
            <person name="Liang C."/>
            <person name="Lipzen A."/>
            <person name="Lutzoni F."/>
            <person name="Magnuson J."/>
            <person name="Mondo S."/>
            <person name="Nolan M."/>
            <person name="Ohm R."/>
            <person name="Pangilinan J."/>
            <person name="Park H.-J."/>
            <person name="Ramirez L."/>
            <person name="Alfaro M."/>
            <person name="Sun H."/>
            <person name="Tritt A."/>
            <person name="Yoshinaga Y."/>
            <person name="Zwiers L.-H."/>
            <person name="Turgeon B."/>
            <person name="Goodwin S."/>
            <person name="Spatafora J."/>
            <person name="Crous P."/>
            <person name="Grigoriev I."/>
        </authorList>
    </citation>
    <scope>NUCLEOTIDE SEQUENCE</scope>
    <source>
        <strain evidence="1">CBS 207.26</strain>
    </source>
</reference>
<evidence type="ECO:0000313" key="2">
    <source>
        <dbReference type="Proteomes" id="UP000800200"/>
    </source>
</evidence>
<dbReference type="Proteomes" id="UP000800200">
    <property type="component" value="Unassembled WGS sequence"/>
</dbReference>
<dbReference type="EMBL" id="ML994610">
    <property type="protein sequence ID" value="KAF2195169.1"/>
    <property type="molecule type" value="Genomic_DNA"/>
</dbReference>
<dbReference type="InterPro" id="IPR027417">
    <property type="entry name" value="P-loop_NTPase"/>
</dbReference>